<proteinExistence type="predicted"/>
<dbReference type="Proteomes" id="UP000005824">
    <property type="component" value="Unassembled WGS sequence"/>
</dbReference>
<dbReference type="AlphaFoldDB" id="B4DA56"/>
<comment type="caution">
    <text evidence="1">The sequence shown here is derived from an EMBL/GenBank/DDBJ whole genome shotgun (WGS) entry which is preliminary data.</text>
</comment>
<name>B4DA56_9BACT</name>
<evidence type="ECO:0000313" key="1">
    <source>
        <dbReference type="EMBL" id="EDY16683.1"/>
    </source>
</evidence>
<dbReference type="STRING" id="497964.CfE428DRAFT_5796"/>
<keyword evidence="2" id="KW-1185">Reference proteome</keyword>
<protein>
    <submittedName>
        <fullName evidence="1">Uncharacterized protein</fullName>
    </submittedName>
</protein>
<reference evidence="1 2" key="1">
    <citation type="journal article" date="2011" name="J. Bacteriol.">
        <title>Genome sequence of Chthoniobacter flavus Ellin428, an aerobic heterotrophic soil bacterium.</title>
        <authorList>
            <person name="Kant R."/>
            <person name="van Passel M.W."/>
            <person name="Palva A."/>
            <person name="Lucas S."/>
            <person name="Lapidus A."/>
            <person name="Glavina Del Rio T."/>
            <person name="Dalin E."/>
            <person name="Tice H."/>
            <person name="Bruce D."/>
            <person name="Goodwin L."/>
            <person name="Pitluck S."/>
            <person name="Larimer F.W."/>
            <person name="Land M.L."/>
            <person name="Hauser L."/>
            <person name="Sangwan P."/>
            <person name="de Vos W.M."/>
            <person name="Janssen P.H."/>
            <person name="Smidt H."/>
        </authorList>
    </citation>
    <scope>NUCLEOTIDE SEQUENCE [LARGE SCALE GENOMIC DNA]</scope>
    <source>
        <strain evidence="1 2">Ellin428</strain>
    </source>
</reference>
<organism evidence="1 2">
    <name type="scientific">Chthoniobacter flavus Ellin428</name>
    <dbReference type="NCBI Taxonomy" id="497964"/>
    <lineage>
        <taxon>Bacteria</taxon>
        <taxon>Pseudomonadati</taxon>
        <taxon>Verrucomicrobiota</taxon>
        <taxon>Spartobacteria</taxon>
        <taxon>Chthoniobacterales</taxon>
        <taxon>Chthoniobacteraceae</taxon>
        <taxon>Chthoniobacter</taxon>
    </lineage>
</organism>
<dbReference type="EMBL" id="ABVL01000029">
    <property type="protein sequence ID" value="EDY16683.1"/>
    <property type="molecule type" value="Genomic_DNA"/>
</dbReference>
<accession>B4DA56</accession>
<dbReference type="InParanoid" id="B4DA56"/>
<sequence length="696" mass="71475">MFAPVPAPADPPTTTLAPVTISGNQSVSGVKNFTSLQVNGVTQFHTPQDYGAKGDGTSHLLNTVFGSLAAAQAAFPVSISGCTYSGASTTIVCADATFLSSGMMVSGSGIPSGATVASVTDSTHFVLSASPTGSGSSVALTSSFVTDISQDTVDFAGLQQSIWVNGSIFIPAGAYVTNKTLKVKSPLTDLSVKAGITISGAGVGVTEIIVAAGVTGMQVMEGHCLLRDFRLQAISDPDGKGSSGAGILLSTGATEQSPPNYTPNANFNHLYIDGFAQGIYNLYKFDEVSLFQNKFRDCGAAVKTVGNLDTMRITDCDTSSGITSVSLTSVSLTSGSPTLTCASTTNVAPGMLVQATGLDDKATVLTVVSGTQLTLDENSSATNSGLTAKAFSVGLWVDDVGAAHWSGGVLGGMGYDLYGSGENGALVTGEDLHLEGTAGTYVYIPVNGGGHLLRTYCADAGATYIAFVQPGASFHMDGVTSAMYPPAIFAAGRGDVQATNSKTPVDVNWNNVFHYNAMPWHTASYDDAAGSAPFWPAASASSENQLVSQAGFQSAPYRTKLWQCLKTGASTWAWQVINELGPKIVSSGDVTAQSAAASSIATYTTPNDFTVHSFRAGAYASVTAISSATLTEQVTFTDENGTAQTITYGAGITATGFNAFAPLNIRCNPNTAITVKTNFSGTSITYDAGGTIESLY</sequence>
<dbReference type="RefSeq" id="WP_006983117.1">
    <property type="nucleotide sequence ID" value="NZ_ABVL01000029.1"/>
</dbReference>
<evidence type="ECO:0000313" key="2">
    <source>
        <dbReference type="Proteomes" id="UP000005824"/>
    </source>
</evidence>
<gene>
    <name evidence="1" type="ORF">CfE428DRAFT_5796</name>
</gene>